<dbReference type="InterPro" id="IPR027417">
    <property type="entry name" value="P-loop_NTPase"/>
</dbReference>
<keyword evidence="2" id="KW-0547">Nucleotide-binding</keyword>
<feature type="domain" description="ABC transporter" evidence="4">
    <location>
        <begin position="2"/>
        <end position="237"/>
    </location>
</feature>
<dbReference type="Gene3D" id="3.40.50.300">
    <property type="entry name" value="P-loop containing nucleotide triphosphate hydrolases"/>
    <property type="match status" value="1"/>
</dbReference>
<evidence type="ECO:0000313" key="5">
    <source>
        <dbReference type="EMBL" id="BES82322.1"/>
    </source>
</evidence>
<proteinExistence type="predicted"/>
<dbReference type="PROSITE" id="PS50893">
    <property type="entry name" value="ABC_TRANSPORTER_2"/>
    <property type="match status" value="1"/>
</dbReference>
<dbReference type="GO" id="GO:0005524">
    <property type="term" value="F:ATP binding"/>
    <property type="evidence" value="ECO:0007669"/>
    <property type="project" value="UniProtKB-KW"/>
</dbReference>
<name>A0ABM8IZS7_9CREN</name>
<reference evidence="5 6" key="1">
    <citation type="submission" date="2023-09" db="EMBL/GenBank/DDBJ databases">
        <title>Pyrofollis japonicus gen. nov. sp. nov., a novel member of the family Pyrodictiaceae isolated from the Iheya North hydrothermal field.</title>
        <authorList>
            <person name="Miyazaki U."/>
            <person name="Sanari M."/>
            <person name="Tame A."/>
            <person name="Kitajima M."/>
            <person name="Okamoto A."/>
            <person name="Sawayama S."/>
            <person name="Miyazaki J."/>
            <person name="Takai K."/>
            <person name="Nakagawa S."/>
        </authorList>
    </citation>
    <scope>NUCLEOTIDE SEQUENCE [LARGE SCALE GENOMIC DNA]</scope>
    <source>
        <strain evidence="5 6">AV2</strain>
    </source>
</reference>
<dbReference type="Pfam" id="PF00005">
    <property type="entry name" value="ABC_tran"/>
    <property type="match status" value="1"/>
</dbReference>
<dbReference type="InterPro" id="IPR003439">
    <property type="entry name" value="ABC_transporter-like_ATP-bd"/>
</dbReference>
<evidence type="ECO:0000313" key="6">
    <source>
        <dbReference type="Proteomes" id="UP001341135"/>
    </source>
</evidence>
<dbReference type="EMBL" id="AP028907">
    <property type="protein sequence ID" value="BES82322.1"/>
    <property type="molecule type" value="Genomic_DNA"/>
</dbReference>
<keyword evidence="1" id="KW-0813">Transport</keyword>
<sequence>MLRVEDLAVEIGGRRILQGVSLEAGPGELHVVMGPNGAGKSTLLNTIMGLRRYRVVSGRVLLQGEDITGRPVYERARMGVALAHQFPPALKGLTLRELVSAMERVYGSARDVEWAAEILDVEKFMDRPLFAGMSGGERKRVELYLTVLQRPRVALLDEPDSGVDIETLERIEELLVGLRERGVLVLLVSHTMYMLEKLADRGAIDRVHVMVAGRLVASGPPGEVFRELRRAGFQGIARAHAG</sequence>
<keyword evidence="6" id="KW-1185">Reference proteome</keyword>
<evidence type="ECO:0000256" key="3">
    <source>
        <dbReference type="ARBA" id="ARBA00022840"/>
    </source>
</evidence>
<dbReference type="InterPro" id="IPR003593">
    <property type="entry name" value="AAA+_ATPase"/>
</dbReference>
<dbReference type="GeneID" id="89289896"/>
<dbReference type="SMART" id="SM00382">
    <property type="entry name" value="AAA"/>
    <property type="match status" value="1"/>
</dbReference>
<dbReference type="RefSeq" id="WP_338249538.1">
    <property type="nucleotide sequence ID" value="NZ_AP028907.1"/>
</dbReference>
<dbReference type="InterPro" id="IPR051120">
    <property type="entry name" value="ABC_AA/LPS_Transport"/>
</dbReference>
<dbReference type="SUPFAM" id="SSF52540">
    <property type="entry name" value="P-loop containing nucleoside triphosphate hydrolases"/>
    <property type="match status" value="1"/>
</dbReference>
<protein>
    <submittedName>
        <fullName evidence="5">ABC transporter ATP-binding protein</fullName>
    </submittedName>
</protein>
<evidence type="ECO:0000259" key="4">
    <source>
        <dbReference type="PROSITE" id="PS50893"/>
    </source>
</evidence>
<dbReference type="PANTHER" id="PTHR45772">
    <property type="entry name" value="CONSERVED COMPONENT OF ABC TRANSPORTER FOR NATURAL AMINO ACIDS-RELATED"/>
    <property type="match status" value="1"/>
</dbReference>
<organism evidence="5 6">
    <name type="scientific">Pyrodictium abyssi</name>
    <dbReference type="NCBI Taxonomy" id="54256"/>
    <lineage>
        <taxon>Archaea</taxon>
        <taxon>Thermoproteota</taxon>
        <taxon>Thermoprotei</taxon>
        <taxon>Desulfurococcales</taxon>
        <taxon>Pyrodictiaceae</taxon>
        <taxon>Pyrodictium</taxon>
    </lineage>
</organism>
<dbReference type="PANTHER" id="PTHR45772:SF10">
    <property type="entry name" value="LIPOPOLYSACCHARIDE EXPORT SYSTEM ATP-BINDING PROTEIN LPTB"/>
    <property type="match status" value="1"/>
</dbReference>
<gene>
    <name evidence="5" type="ORF">PABY_18890</name>
</gene>
<evidence type="ECO:0000256" key="1">
    <source>
        <dbReference type="ARBA" id="ARBA00022448"/>
    </source>
</evidence>
<dbReference type="Proteomes" id="UP001341135">
    <property type="component" value="Chromosome"/>
</dbReference>
<evidence type="ECO:0000256" key="2">
    <source>
        <dbReference type="ARBA" id="ARBA00022741"/>
    </source>
</evidence>
<accession>A0ABM8IZS7</accession>
<keyword evidence="3 5" id="KW-0067">ATP-binding</keyword>